<keyword evidence="3" id="KW-1185">Reference proteome</keyword>
<dbReference type="EMBL" id="CP013099">
    <property type="protein sequence ID" value="ALP54419.1"/>
    <property type="molecule type" value="Genomic_DNA"/>
</dbReference>
<dbReference type="SUPFAM" id="SSF53474">
    <property type="entry name" value="alpha/beta-Hydrolases"/>
    <property type="match status" value="1"/>
</dbReference>
<dbReference type="InterPro" id="IPR029058">
    <property type="entry name" value="AB_hydrolase_fold"/>
</dbReference>
<evidence type="ECO:0000313" key="2">
    <source>
        <dbReference type="EMBL" id="ALP54419.1"/>
    </source>
</evidence>
<dbReference type="Pfam" id="PF00561">
    <property type="entry name" value="Abhydrolase_1"/>
    <property type="match status" value="1"/>
</dbReference>
<evidence type="ECO:0000259" key="1">
    <source>
        <dbReference type="Pfam" id="PF00561"/>
    </source>
</evidence>
<feature type="domain" description="AB hydrolase-1" evidence="1">
    <location>
        <begin position="28"/>
        <end position="272"/>
    </location>
</feature>
<proteinExistence type="predicted"/>
<dbReference type="Gene3D" id="3.40.50.1820">
    <property type="entry name" value="alpha/beta hydrolase"/>
    <property type="match status" value="1"/>
</dbReference>
<protein>
    <recommendedName>
        <fullName evidence="1">AB hydrolase-1 domain-containing protein</fullName>
    </recommendedName>
</protein>
<dbReference type="GO" id="GO:0016020">
    <property type="term" value="C:membrane"/>
    <property type="evidence" value="ECO:0007669"/>
    <property type="project" value="TreeGrafter"/>
</dbReference>
<dbReference type="AlphaFoldDB" id="A0A0S2TH05"/>
<dbReference type="Proteomes" id="UP000055136">
    <property type="component" value="Chromosome"/>
</dbReference>
<evidence type="ECO:0000313" key="3">
    <source>
        <dbReference type="Proteomes" id="UP000055136"/>
    </source>
</evidence>
<organism evidence="2 3">
    <name type="scientific">Candidatus Tenderia electrophaga</name>
    <dbReference type="NCBI Taxonomy" id="1748243"/>
    <lineage>
        <taxon>Bacteria</taxon>
        <taxon>Pseudomonadati</taxon>
        <taxon>Pseudomonadota</taxon>
        <taxon>Gammaproteobacteria</taxon>
        <taxon>Candidatus Tenderiales</taxon>
        <taxon>Candidatus Tenderiaceae</taxon>
        <taxon>Candidatus Tenderia</taxon>
    </lineage>
</organism>
<accession>A0A0S2TH05</accession>
<gene>
    <name evidence="2" type="ORF">Tel_15400</name>
</gene>
<sequence>METQHYYCSDDGARIAYRLRRRDHSGTALVMLHGLASNSSRWSELVDTLTLDPPWDLLRLDLRGHGGSLVRGRIGHAVWCEDLHGILAQAGYRRVVLLGHSLGAQLALHYAHGHPHMTAGLILIDPVVPQCLQGTLARVARLRGLLPPLITILRLLNAAGIKRRHFPTLDLQQLDRRTRELLRHQPDTRIDKIYARPLSDLKYLPTANYLQDLYAATAPLPPLADLQAPVLVLLSRGVKLTDLSQTQARLARLPNTEFKIIDADHWMLTERPDEARLAIQDWCNRRAVASQ</sequence>
<dbReference type="STRING" id="1748243.Tel_15400"/>
<dbReference type="PANTHER" id="PTHR43798:SF33">
    <property type="entry name" value="HYDROLASE, PUTATIVE (AFU_ORTHOLOGUE AFUA_2G14860)-RELATED"/>
    <property type="match status" value="1"/>
</dbReference>
<dbReference type="PANTHER" id="PTHR43798">
    <property type="entry name" value="MONOACYLGLYCEROL LIPASE"/>
    <property type="match status" value="1"/>
</dbReference>
<name>A0A0S2TH05_9GAMM</name>
<dbReference type="InterPro" id="IPR050266">
    <property type="entry name" value="AB_hydrolase_sf"/>
</dbReference>
<dbReference type="KEGG" id="tee:Tel_15400"/>
<reference evidence="2" key="1">
    <citation type="submission" date="2015-10" db="EMBL/GenBank/DDBJ databases">
        <title>Description of Candidatus Tenderia electrophaga gen. nov, sp. nov., an Uncultivated Electroautotroph from a Biocathode Enrichment.</title>
        <authorList>
            <person name="Eddie B.J."/>
            <person name="Malanoski A.P."/>
            <person name="Wang Z."/>
            <person name="Hall R.J."/>
            <person name="Oh S.D."/>
            <person name="Heiner C."/>
            <person name="Lin B."/>
            <person name="Strycharz-Glaven S.M."/>
        </authorList>
    </citation>
    <scope>NUCLEOTIDE SEQUENCE [LARGE SCALE GENOMIC DNA]</scope>
    <source>
        <strain evidence="2">NRL1</strain>
    </source>
</reference>
<dbReference type="InterPro" id="IPR000073">
    <property type="entry name" value="AB_hydrolase_1"/>
</dbReference>